<organism evidence="2 3">
    <name type="scientific">Agrobacterium phage OLIVR1</name>
    <dbReference type="NCBI Taxonomy" id="2723769"/>
    <lineage>
        <taxon>Viruses</taxon>
        <taxon>Duplodnaviria</taxon>
        <taxon>Heunggongvirae</taxon>
        <taxon>Uroviricota</taxon>
        <taxon>Caudoviricetes</taxon>
        <taxon>Schitoviridae</taxon>
        <taxon>Oliverunavirus</taxon>
        <taxon>Oliverunavirus OLIVR1</taxon>
    </lineage>
</organism>
<protein>
    <submittedName>
        <fullName evidence="2">SsDNA binding protein</fullName>
    </submittedName>
</protein>
<sequence length="258" mass="28871">MSILKNLTSEGIEEQEDRLGGFSRKPTSVYEADIKTAYLVKSKHGAHGLNLIATINGQEYREPTIWFTNRNGENFYVDKETKKKKQLPGFNLVNNLCRLAIDKELHELDTEDKTVKVYDPDEKKELPKSVPCIVELHGAKVLFAIVEQTVDKTEDDGNGNYVPTGEGRDENVIEHVFHYDLRATVNELVAIAKAEQDGKTPPKIEFAEKWLERYDGKKRDKRTVKEGEGAPRSGRPSGSAPQATGGKPATSSLFNRGK</sequence>
<gene>
    <name evidence="2" type="ORF">Ab1vBOLIVR1_gp79</name>
</gene>
<keyword evidence="3" id="KW-1185">Reference proteome</keyword>
<evidence type="ECO:0000313" key="2">
    <source>
        <dbReference type="EMBL" id="QIW87274.1"/>
    </source>
</evidence>
<dbReference type="Proteomes" id="UP000671973">
    <property type="component" value="Segment"/>
</dbReference>
<feature type="compositionally biased region" description="Basic and acidic residues" evidence="1">
    <location>
        <begin position="217"/>
        <end position="229"/>
    </location>
</feature>
<evidence type="ECO:0000313" key="3">
    <source>
        <dbReference type="Proteomes" id="UP000671973"/>
    </source>
</evidence>
<proteinExistence type="predicted"/>
<feature type="region of interest" description="Disordered" evidence="1">
    <location>
        <begin position="217"/>
        <end position="258"/>
    </location>
</feature>
<accession>A0A858MR66</accession>
<reference evidence="2 3" key="1">
    <citation type="submission" date="2020-03" db="EMBL/GenBank/DDBJ databases">
        <authorList>
            <person name="Holtappels D."/>
            <person name="Bomans J.P.J."/>
            <person name="Lavigne R."/>
            <person name="Wagemans J."/>
        </authorList>
    </citation>
    <scope>NUCLEOTIDE SEQUENCE [LARGE SCALE GENOMIC DNA]</scope>
    <source>
        <strain evidence="2 3">OLIVR1</strain>
    </source>
</reference>
<feature type="compositionally biased region" description="Polar residues" evidence="1">
    <location>
        <begin position="249"/>
        <end position="258"/>
    </location>
</feature>
<name>A0A858MR66_9CAUD</name>
<dbReference type="EMBL" id="MT234338">
    <property type="protein sequence ID" value="QIW87274.1"/>
    <property type="molecule type" value="Genomic_DNA"/>
</dbReference>
<evidence type="ECO:0000256" key="1">
    <source>
        <dbReference type="SAM" id="MobiDB-lite"/>
    </source>
</evidence>